<feature type="chain" id="PRO_5026340604" description="Spore coat protein U domain-containing protein" evidence="1">
    <location>
        <begin position="23"/>
        <end position="202"/>
    </location>
</feature>
<accession>A0A6G7ZKC0</accession>
<dbReference type="AlphaFoldDB" id="A0A6G7ZKC0"/>
<gene>
    <name evidence="2" type="ORF">G7078_00175</name>
</gene>
<sequence>MNKIALAVVLSATALSATPAMAQQVSGTVNVTGTVAGRCSVVESGAEKTTFTGNIDLGRLDAADGTLRSELTSSTTASPADAKKVTARVVCTSANPTIGVSATKLAIANAGDAGVGYANVIDYVAALRVKTASSTNPLTEVKFDTLSDSTPITAKLGARIQGGTDNNVEVNVSSLRTKGGAGNVLNEGTYNSVVSLSITPTI</sequence>
<reference evidence="2 3" key="1">
    <citation type="submission" date="2020-03" db="EMBL/GenBank/DDBJ databases">
        <title>Sphingomonas sp. nov., isolated from fish.</title>
        <authorList>
            <person name="Hyun D.-W."/>
            <person name="Bae J.-W."/>
        </authorList>
    </citation>
    <scope>NUCLEOTIDE SEQUENCE [LARGE SCALE GENOMIC DNA]</scope>
    <source>
        <strain evidence="2 3">HDW15C</strain>
    </source>
</reference>
<keyword evidence="1" id="KW-0732">Signal</keyword>
<evidence type="ECO:0000256" key="1">
    <source>
        <dbReference type="SAM" id="SignalP"/>
    </source>
</evidence>
<protein>
    <recommendedName>
        <fullName evidence="4">Spore coat protein U domain-containing protein</fullName>
    </recommendedName>
</protein>
<dbReference type="EMBL" id="CP049871">
    <property type="protein sequence ID" value="QIL01365.1"/>
    <property type="molecule type" value="Genomic_DNA"/>
</dbReference>
<dbReference type="KEGG" id="ssin:G7078_00175"/>
<name>A0A6G7ZKC0_9SPHN</name>
<organism evidence="2 3">
    <name type="scientific">Sphingomonas sinipercae</name>
    <dbReference type="NCBI Taxonomy" id="2714944"/>
    <lineage>
        <taxon>Bacteria</taxon>
        <taxon>Pseudomonadati</taxon>
        <taxon>Pseudomonadota</taxon>
        <taxon>Alphaproteobacteria</taxon>
        <taxon>Sphingomonadales</taxon>
        <taxon>Sphingomonadaceae</taxon>
        <taxon>Sphingomonas</taxon>
    </lineage>
</organism>
<feature type="signal peptide" evidence="1">
    <location>
        <begin position="1"/>
        <end position="22"/>
    </location>
</feature>
<dbReference type="RefSeq" id="WP_166091789.1">
    <property type="nucleotide sequence ID" value="NZ_CP049871.1"/>
</dbReference>
<evidence type="ECO:0000313" key="2">
    <source>
        <dbReference type="EMBL" id="QIL01365.1"/>
    </source>
</evidence>
<proteinExistence type="predicted"/>
<evidence type="ECO:0000313" key="3">
    <source>
        <dbReference type="Proteomes" id="UP000502502"/>
    </source>
</evidence>
<keyword evidence="3" id="KW-1185">Reference proteome</keyword>
<evidence type="ECO:0008006" key="4">
    <source>
        <dbReference type="Google" id="ProtNLM"/>
    </source>
</evidence>
<dbReference type="Proteomes" id="UP000502502">
    <property type="component" value="Chromosome"/>
</dbReference>